<sequence length="70" mass="8053">MASSMMFQAPGWAMRRMSDMRQKSPNDRATAVRIEFRRIGGHCIEPTERKKTIFRDLFQDVKAIAIGLVP</sequence>
<name>A0ABS2DP35_9BURK</name>
<evidence type="ECO:0000313" key="2">
    <source>
        <dbReference type="Proteomes" id="UP000715095"/>
    </source>
</evidence>
<keyword evidence="2" id="KW-1185">Reference proteome</keyword>
<comment type="caution">
    <text evidence="1">The sequence shown here is derived from an EMBL/GenBank/DDBJ whole genome shotgun (WGS) entry which is preliminary data.</text>
</comment>
<organism evidence="1 2">
    <name type="scientific">Sutterella massiliensis</name>
    <dbReference type="NCBI Taxonomy" id="1816689"/>
    <lineage>
        <taxon>Bacteria</taxon>
        <taxon>Pseudomonadati</taxon>
        <taxon>Pseudomonadota</taxon>
        <taxon>Betaproteobacteria</taxon>
        <taxon>Burkholderiales</taxon>
        <taxon>Sutterellaceae</taxon>
        <taxon>Sutterella</taxon>
    </lineage>
</organism>
<dbReference type="RefSeq" id="WP_205101508.1">
    <property type="nucleotide sequence ID" value="NZ_JACJJC010000001.1"/>
</dbReference>
<dbReference type="EMBL" id="JACJJC010000001">
    <property type="protein sequence ID" value="MBM6703128.1"/>
    <property type="molecule type" value="Genomic_DNA"/>
</dbReference>
<evidence type="ECO:0000313" key="1">
    <source>
        <dbReference type="EMBL" id="MBM6703128.1"/>
    </source>
</evidence>
<gene>
    <name evidence="1" type="ORF">H6A60_01180</name>
</gene>
<accession>A0ABS2DP35</accession>
<dbReference type="Proteomes" id="UP000715095">
    <property type="component" value="Unassembled WGS sequence"/>
</dbReference>
<reference evidence="1 2" key="1">
    <citation type="journal article" date="2021" name="Sci. Rep.">
        <title>The distribution of antibiotic resistance genes in chicken gut microbiota commensals.</title>
        <authorList>
            <person name="Juricova H."/>
            <person name="Matiasovicova J."/>
            <person name="Kubasova T."/>
            <person name="Cejkova D."/>
            <person name="Rychlik I."/>
        </authorList>
    </citation>
    <scope>NUCLEOTIDE SEQUENCE [LARGE SCALE GENOMIC DNA]</scope>
    <source>
        <strain evidence="1 2">An829</strain>
    </source>
</reference>
<proteinExistence type="predicted"/>
<protein>
    <submittedName>
        <fullName evidence="1">Uncharacterized protein</fullName>
    </submittedName>
</protein>